<dbReference type="AlphaFoldDB" id="A0A2G9TGW7"/>
<dbReference type="EMBL" id="KZ367351">
    <property type="protein sequence ID" value="PIO57148.1"/>
    <property type="molecule type" value="Genomic_DNA"/>
</dbReference>
<organism evidence="1 2">
    <name type="scientific">Teladorsagia circumcincta</name>
    <name type="common">Brown stomach worm</name>
    <name type="synonym">Ostertagia circumcincta</name>
    <dbReference type="NCBI Taxonomy" id="45464"/>
    <lineage>
        <taxon>Eukaryota</taxon>
        <taxon>Metazoa</taxon>
        <taxon>Ecdysozoa</taxon>
        <taxon>Nematoda</taxon>
        <taxon>Chromadorea</taxon>
        <taxon>Rhabditida</taxon>
        <taxon>Rhabditina</taxon>
        <taxon>Rhabditomorpha</taxon>
        <taxon>Strongyloidea</taxon>
        <taxon>Trichostrongylidae</taxon>
        <taxon>Teladorsagia</taxon>
    </lineage>
</organism>
<accession>A0A2G9TGW7</accession>
<sequence>MISMCHRSTLLTSQPPISVLFYQKMSLMLLLTGSLGKCVRKQKKEIITSMLNHLFALELLNFYELLRSSKCKRSRNCSTRCCLLGSKWSK</sequence>
<gene>
    <name evidence="1" type="ORF">TELCIR_21448</name>
</gene>
<evidence type="ECO:0000313" key="2">
    <source>
        <dbReference type="Proteomes" id="UP000230423"/>
    </source>
</evidence>
<reference evidence="1 2" key="1">
    <citation type="submission" date="2015-09" db="EMBL/GenBank/DDBJ databases">
        <title>Draft genome of the parasitic nematode Teladorsagia circumcincta isolate WARC Sus (inbred).</title>
        <authorList>
            <person name="Mitreva M."/>
        </authorList>
    </citation>
    <scope>NUCLEOTIDE SEQUENCE [LARGE SCALE GENOMIC DNA]</scope>
    <source>
        <strain evidence="1 2">S</strain>
    </source>
</reference>
<evidence type="ECO:0000313" key="1">
    <source>
        <dbReference type="EMBL" id="PIO57148.1"/>
    </source>
</evidence>
<keyword evidence="2" id="KW-1185">Reference proteome</keyword>
<name>A0A2G9TGW7_TELCI</name>
<dbReference type="Proteomes" id="UP000230423">
    <property type="component" value="Unassembled WGS sequence"/>
</dbReference>
<proteinExistence type="predicted"/>
<protein>
    <submittedName>
        <fullName evidence="1">Uncharacterized protein</fullName>
    </submittedName>
</protein>